<dbReference type="EMBL" id="CM007649">
    <property type="protein sequence ID" value="ONM30503.1"/>
    <property type="molecule type" value="Genomic_DNA"/>
</dbReference>
<keyword evidence="1" id="KW-0808">Transferase</keyword>
<sequence>MSTMFRFPSPSPQKSRGLTFRLRGALIMFFFSAGRPRSCGYARPPPVLGLGHRTQRHGLCRWRPAATRQLPFQFIVAALINALLAVRRRTTGRGRAGGRADLRGRLNGTPPFPVFYAVVNAQCRVKAVLSPTSISLPALHRSAAFDCSSSSLYFAPSLLTVSLVCTSLESAPVRGSRRRIPTGFDARIFKFAAFFFCCLAKAAAS</sequence>
<protein>
    <submittedName>
        <fullName evidence="1">CDP-diacylglycerol--serine O-phosphatidyltransferase 1</fullName>
    </submittedName>
</protein>
<name>A0A1D6MMY6_MAIZE</name>
<organism evidence="1">
    <name type="scientific">Zea mays</name>
    <name type="common">Maize</name>
    <dbReference type="NCBI Taxonomy" id="4577"/>
    <lineage>
        <taxon>Eukaryota</taxon>
        <taxon>Viridiplantae</taxon>
        <taxon>Streptophyta</taxon>
        <taxon>Embryophyta</taxon>
        <taxon>Tracheophyta</taxon>
        <taxon>Spermatophyta</taxon>
        <taxon>Magnoliopsida</taxon>
        <taxon>Liliopsida</taxon>
        <taxon>Poales</taxon>
        <taxon>Poaceae</taxon>
        <taxon>PACMAD clade</taxon>
        <taxon>Panicoideae</taxon>
        <taxon>Andropogonodae</taxon>
        <taxon>Andropogoneae</taxon>
        <taxon>Tripsacinae</taxon>
        <taxon>Zea</taxon>
    </lineage>
</organism>
<dbReference type="AlphaFoldDB" id="A0A1D6MMY6"/>
<evidence type="ECO:0000313" key="1">
    <source>
        <dbReference type="EMBL" id="ONM30503.1"/>
    </source>
</evidence>
<dbReference type="GO" id="GO:0016740">
    <property type="term" value="F:transferase activity"/>
    <property type="evidence" value="ECO:0007669"/>
    <property type="project" value="UniProtKB-KW"/>
</dbReference>
<gene>
    <name evidence="1" type="ORF">ZEAMMB73_Zm00001d040076</name>
</gene>
<reference evidence="1" key="1">
    <citation type="submission" date="2015-12" db="EMBL/GenBank/DDBJ databases">
        <title>Update maize B73 reference genome by single molecule sequencing technologies.</title>
        <authorList>
            <consortium name="Maize Genome Sequencing Project"/>
            <person name="Ware D."/>
        </authorList>
    </citation>
    <scope>NUCLEOTIDE SEQUENCE [LARGE SCALE GENOMIC DNA]</scope>
    <source>
        <tissue evidence="1">Seedling</tissue>
    </source>
</reference>
<accession>A0A1D6MMY6</accession>
<proteinExistence type="predicted"/>